<reference evidence="2" key="1">
    <citation type="submission" date="2021-06" db="EMBL/GenBank/DDBJ databases">
        <authorList>
            <person name="Hodson N. C."/>
            <person name="Mongue J. A."/>
            <person name="Jaron S. K."/>
        </authorList>
    </citation>
    <scope>NUCLEOTIDE SEQUENCE</scope>
</reference>
<proteinExistence type="predicted"/>
<dbReference type="AlphaFoldDB" id="A0A8J2LWV3"/>
<comment type="caution">
    <text evidence="2">The sequence shown here is derived from an EMBL/GenBank/DDBJ whole genome shotgun (WGS) entry which is preliminary data.</text>
</comment>
<accession>A0A8J2LWV3</accession>
<feature type="region of interest" description="Disordered" evidence="1">
    <location>
        <begin position="59"/>
        <end position="80"/>
    </location>
</feature>
<dbReference type="Proteomes" id="UP000708208">
    <property type="component" value="Unassembled WGS sequence"/>
</dbReference>
<feature type="compositionally biased region" description="Polar residues" evidence="1">
    <location>
        <begin position="139"/>
        <end position="183"/>
    </location>
</feature>
<dbReference type="EMBL" id="CAJVCH010552961">
    <property type="protein sequence ID" value="CAG7829791.1"/>
    <property type="molecule type" value="Genomic_DNA"/>
</dbReference>
<evidence type="ECO:0000313" key="2">
    <source>
        <dbReference type="EMBL" id="CAG7829791.1"/>
    </source>
</evidence>
<keyword evidence="3" id="KW-1185">Reference proteome</keyword>
<name>A0A8J2LWV3_9HEXA</name>
<evidence type="ECO:0000256" key="1">
    <source>
        <dbReference type="SAM" id="MobiDB-lite"/>
    </source>
</evidence>
<feature type="compositionally biased region" description="Polar residues" evidence="1">
    <location>
        <begin position="107"/>
        <end position="127"/>
    </location>
</feature>
<evidence type="ECO:0000313" key="3">
    <source>
        <dbReference type="Proteomes" id="UP000708208"/>
    </source>
</evidence>
<protein>
    <submittedName>
        <fullName evidence="2">Uncharacterized protein</fullName>
    </submittedName>
</protein>
<organism evidence="2 3">
    <name type="scientific">Allacma fusca</name>
    <dbReference type="NCBI Taxonomy" id="39272"/>
    <lineage>
        <taxon>Eukaryota</taxon>
        <taxon>Metazoa</taxon>
        <taxon>Ecdysozoa</taxon>
        <taxon>Arthropoda</taxon>
        <taxon>Hexapoda</taxon>
        <taxon>Collembola</taxon>
        <taxon>Symphypleona</taxon>
        <taxon>Sminthuridae</taxon>
        <taxon>Allacma</taxon>
    </lineage>
</organism>
<sequence>MFRSLAYDDVAETIFCATHSTINMEKFLHHLTTRVEEVSLELNSVRKCLTSATSAYNLLKEESTEPTPDQTSPPVAVNERDSNQILEEILLELKAIKSKLIENGNVETNNSADHVSNSTQLEMSQEQVPEEVFEKDNPKQSSSPKSTVGSDQESRSTQGKHSEQQVTDPIVNDTSNQEESSTKPVDPADQVSKSKEKLWLEKLKTLKTRLPTPVMGFTMTKKALKNLLANGRILKGSIKISNYTNSAMSFDGGFHSGGLHPECIPGLTTEIIRYRPVTVNSDRLCLVDGFSYEIGSTGLSLNVGVAFPPEGAGGLRCSIALTKKSVALSMSLEYPTCNLEHITSDGSFSRMEHKTFKIKENDPSQLGDSKTLGHIVLKCGNMTAMAAISLKEDGTGIQIQIDLMPYIPESNSIKSVLTPCKAY</sequence>
<gene>
    <name evidence="2" type="ORF">AFUS01_LOCUS39635</name>
</gene>
<feature type="region of interest" description="Disordered" evidence="1">
    <location>
        <begin position="107"/>
        <end position="193"/>
    </location>
</feature>